<dbReference type="InterPro" id="IPR027869">
    <property type="entry name" value="TASL"/>
</dbReference>
<evidence type="ECO:0000313" key="1">
    <source>
        <dbReference type="Ensembl" id="ENSECRP00000026338.1"/>
    </source>
</evidence>
<sequence>MLCESFLWTIAYRKNFDNESLTTIKQEENERVREMTAICNMAGTVPDIQDKTILDRCKNLGNTISSVKIKKQSESVQDIPPKLPKAQQSIRQTSPVVDIPVISHSNKEAYLVPSSCKSICKDYNDLHIAGDQVMPINLTFSELSTDNTFEYTEGPFLQSYEIPIPVTETPRPSLDYIKKPLKGDSSCWRVNSIKDKSILQDSLPMSNSMLNNYLEQKIMELYKQYMMESMLNSNSPAKIMASELILNNVDQITLQISKDQNMETTKAKDMVISCLLRVASSQQSSELSTPQLQISSDKSITN</sequence>
<reference evidence="1" key="2">
    <citation type="submission" date="2025-09" db="UniProtKB">
        <authorList>
            <consortium name="Ensembl"/>
        </authorList>
    </citation>
    <scope>IDENTIFICATION</scope>
</reference>
<dbReference type="GO" id="GO:0034121">
    <property type="term" value="P:regulation of toll-like receptor signaling pathway"/>
    <property type="evidence" value="ECO:0007669"/>
    <property type="project" value="InterPro"/>
</dbReference>
<proteinExistence type="predicted"/>
<evidence type="ECO:0000313" key="2">
    <source>
        <dbReference type="Proteomes" id="UP000694620"/>
    </source>
</evidence>
<dbReference type="Ensembl" id="ENSECRT00000026885.1">
    <property type="protein sequence ID" value="ENSECRP00000026338.1"/>
    <property type="gene ID" value="ENSECRG00000017793.1"/>
</dbReference>
<protein>
    <submittedName>
        <fullName evidence="1">TLR adaptor interacting with endolysosomal SLC15A4</fullName>
    </submittedName>
</protein>
<dbReference type="GeneTree" id="ENSGT00390000011425"/>
<dbReference type="Pfam" id="PF15133">
    <property type="entry name" value="TASL"/>
    <property type="match status" value="1"/>
</dbReference>
<gene>
    <name evidence="1" type="primary">TASL</name>
</gene>
<dbReference type="PANTHER" id="PTHR14889">
    <property type="entry name" value="RCG36411"/>
    <property type="match status" value="1"/>
</dbReference>
<dbReference type="GO" id="GO:0035751">
    <property type="term" value="P:regulation of lysosomal lumen pH"/>
    <property type="evidence" value="ECO:0007669"/>
    <property type="project" value="TreeGrafter"/>
</dbReference>
<dbReference type="AlphaFoldDB" id="A0A8C4T7C4"/>
<dbReference type="Proteomes" id="UP000694620">
    <property type="component" value="Unassembled WGS sequence"/>
</dbReference>
<reference evidence="1" key="1">
    <citation type="submission" date="2025-08" db="UniProtKB">
        <authorList>
            <consortium name="Ensembl"/>
        </authorList>
    </citation>
    <scope>IDENTIFICATION</scope>
</reference>
<organism evidence="1 2">
    <name type="scientific">Erpetoichthys calabaricus</name>
    <name type="common">Rope fish</name>
    <name type="synonym">Calamoichthys calabaricus</name>
    <dbReference type="NCBI Taxonomy" id="27687"/>
    <lineage>
        <taxon>Eukaryota</taxon>
        <taxon>Metazoa</taxon>
        <taxon>Chordata</taxon>
        <taxon>Craniata</taxon>
        <taxon>Vertebrata</taxon>
        <taxon>Euteleostomi</taxon>
        <taxon>Actinopterygii</taxon>
        <taxon>Polypteriformes</taxon>
        <taxon>Polypteridae</taxon>
        <taxon>Erpetoichthys</taxon>
    </lineage>
</organism>
<keyword evidence="2" id="KW-1185">Reference proteome</keyword>
<dbReference type="PANTHER" id="PTHR14889:SF3">
    <property type="entry name" value="TLR ADAPTER INTERACTING WITH SLC15A4 ON THE LYSOSOME"/>
    <property type="match status" value="1"/>
</dbReference>
<accession>A0A8C4T7C4</accession>
<name>A0A8C4T7C4_ERPCA</name>
<dbReference type="OrthoDB" id="9892060at2759"/>